<organism evidence="1 2">
    <name type="scientific">Oceanobacillus arenosus</name>
    <dbReference type="NCBI Taxonomy" id="1229153"/>
    <lineage>
        <taxon>Bacteria</taxon>
        <taxon>Bacillati</taxon>
        <taxon>Bacillota</taxon>
        <taxon>Bacilli</taxon>
        <taxon>Bacillales</taxon>
        <taxon>Bacillaceae</taxon>
        <taxon>Oceanobacillus</taxon>
    </lineage>
</organism>
<sequence>MDTAMQANFDNLESEDKNLQYQAFMNIIEATKQEVDWAYEVWDVLIIGLTSPDNHKRSRYAQFLANLAISDPEKRMLTDFPTVWEVTKDKRTVTARHSLQAIWRIALAGKEQRDMVVNQLVNRFETNEGEKNYTLVRFDIIQDLRNLYDEIQEAGIKRIALDLIEKEADAKYQKKYAKVWKNV</sequence>
<accession>A0A3D8PJW2</accession>
<dbReference type="AlphaFoldDB" id="A0A3D8PJW2"/>
<dbReference type="InterPro" id="IPR016024">
    <property type="entry name" value="ARM-type_fold"/>
</dbReference>
<comment type="caution">
    <text evidence="1">The sequence shown here is derived from an EMBL/GenBank/DDBJ whole genome shotgun (WGS) entry which is preliminary data.</text>
</comment>
<dbReference type="OrthoDB" id="5510862at2"/>
<gene>
    <name evidence="1" type="ORF">CWR48_18770</name>
</gene>
<evidence type="ECO:0000313" key="1">
    <source>
        <dbReference type="EMBL" id="RDW15777.1"/>
    </source>
</evidence>
<reference evidence="2" key="1">
    <citation type="submission" date="2017-11" db="EMBL/GenBank/DDBJ databases">
        <authorList>
            <person name="Zhu W."/>
        </authorList>
    </citation>
    <scope>NUCLEOTIDE SEQUENCE [LARGE SCALE GENOMIC DNA]</scope>
    <source>
        <strain evidence="2">CAU 1183</strain>
    </source>
</reference>
<protein>
    <submittedName>
        <fullName evidence="1">Uncharacterized protein</fullName>
    </submittedName>
</protein>
<evidence type="ECO:0000313" key="2">
    <source>
        <dbReference type="Proteomes" id="UP000257143"/>
    </source>
</evidence>
<dbReference type="SUPFAM" id="SSF48371">
    <property type="entry name" value="ARM repeat"/>
    <property type="match status" value="1"/>
</dbReference>
<name>A0A3D8PJW2_9BACI</name>
<keyword evidence="2" id="KW-1185">Reference proteome</keyword>
<dbReference type="RefSeq" id="WP_115774830.1">
    <property type="nucleotide sequence ID" value="NZ_PIOC01000032.1"/>
</dbReference>
<proteinExistence type="predicted"/>
<dbReference type="EMBL" id="PIOC01000032">
    <property type="protein sequence ID" value="RDW15777.1"/>
    <property type="molecule type" value="Genomic_DNA"/>
</dbReference>
<dbReference type="Proteomes" id="UP000257143">
    <property type="component" value="Unassembled WGS sequence"/>
</dbReference>